<name>A0A5Y7ACX1_SALIN</name>
<evidence type="ECO:0008006" key="3">
    <source>
        <dbReference type="Google" id="ProtNLM"/>
    </source>
</evidence>
<dbReference type="AlphaFoldDB" id="A0A5Y7ACX1"/>
<evidence type="ECO:0000313" key="1">
    <source>
        <dbReference type="EMBL" id="ECK9500834.1"/>
    </source>
</evidence>
<sequence length="245" mass="27578">MQTLRDEFIAEVTKLTTEAMGVYVILLLGTGHHTEIANDYPDAPIQIGTGHPDLPGVRSVKNYIPTHKEIHTKLTGNRELIFELFLSQLVQKWFDFLNRIYEKALNENLVNNGTYPIPIAKARIVLSANPLDFILDIKTSACREFDFLNSKEKMKTIINILGAKQRISHSDKLILNENIAIRNIFQHAGGIVDKKSLDDLGIQSLQSDEGRKIINIKAGDQAIRTAYDIEIFTNTLINIAKSLIL</sequence>
<reference evidence="1 2" key="1">
    <citation type="submission" date="2019-05" db="EMBL/GenBank/DDBJ databases">
        <authorList>
            <consortium name="GenomeTrakr network: Whole genome sequencing for foodborne pathogen traceback"/>
        </authorList>
    </citation>
    <scope>NUCLEOTIDE SEQUENCE [LARGE SCALE GENOMIC DNA]</scope>
    <source>
        <strain evidence="1 2">CFSAN000522</strain>
    </source>
</reference>
<accession>A0A5Y7ACX1</accession>
<dbReference type="Proteomes" id="UP000427205">
    <property type="component" value="Unassembled WGS sequence"/>
</dbReference>
<proteinExistence type="predicted"/>
<dbReference type="EMBL" id="AAJEDC010000002">
    <property type="protein sequence ID" value="ECK9500834.1"/>
    <property type="molecule type" value="Genomic_DNA"/>
</dbReference>
<comment type="caution">
    <text evidence="1">The sequence shown here is derived from an EMBL/GenBank/DDBJ whole genome shotgun (WGS) entry which is preliminary data.</text>
</comment>
<evidence type="ECO:0000313" key="2">
    <source>
        <dbReference type="Proteomes" id="UP000427205"/>
    </source>
</evidence>
<protein>
    <recommendedName>
        <fullName evidence="3">RiboL-PSP-HEPN domain-containing protein</fullName>
    </recommendedName>
</protein>
<organism evidence="1 2">
    <name type="scientific">Salmonella enterica subsp. enterica serovar Infantis str. CFSAN000522</name>
    <dbReference type="NCBI Taxonomy" id="1299258"/>
    <lineage>
        <taxon>Bacteria</taxon>
        <taxon>Pseudomonadati</taxon>
        <taxon>Pseudomonadota</taxon>
        <taxon>Gammaproteobacteria</taxon>
        <taxon>Enterobacterales</taxon>
        <taxon>Enterobacteriaceae</taxon>
        <taxon>Salmonella</taxon>
    </lineage>
</organism>
<gene>
    <name evidence="1" type="ORF">CFSAN000522_05935</name>
</gene>